<reference evidence="2 3" key="1">
    <citation type="submission" date="2017-08" db="EMBL/GenBank/DDBJ databases">
        <title>Infants hospitalized years apart are colonized by the same room-sourced microbial strains.</title>
        <authorList>
            <person name="Brooks B."/>
            <person name="Olm M.R."/>
            <person name="Firek B.A."/>
            <person name="Baker R."/>
            <person name="Thomas B.C."/>
            <person name="Morowitz M.J."/>
            <person name="Banfield J.F."/>
        </authorList>
    </citation>
    <scope>NUCLEOTIDE SEQUENCE [LARGE SCALE GENOMIC DNA]</scope>
    <source>
        <strain evidence="2">S2_003_000_R2_14</strain>
    </source>
</reference>
<dbReference type="EMBL" id="QFQP01000004">
    <property type="protein sequence ID" value="PZR16145.1"/>
    <property type="molecule type" value="Genomic_DNA"/>
</dbReference>
<feature type="compositionally biased region" description="Acidic residues" evidence="1">
    <location>
        <begin position="1"/>
        <end position="17"/>
    </location>
</feature>
<dbReference type="AlphaFoldDB" id="A0A2W5TXR0"/>
<evidence type="ECO:0000313" key="3">
    <source>
        <dbReference type="Proteomes" id="UP000249061"/>
    </source>
</evidence>
<evidence type="ECO:0000313" key="2">
    <source>
        <dbReference type="EMBL" id="PZR16145.1"/>
    </source>
</evidence>
<protein>
    <submittedName>
        <fullName evidence="2">Uncharacterized protein</fullName>
    </submittedName>
</protein>
<evidence type="ECO:0000256" key="1">
    <source>
        <dbReference type="SAM" id="MobiDB-lite"/>
    </source>
</evidence>
<dbReference type="Proteomes" id="UP000249061">
    <property type="component" value="Unassembled WGS sequence"/>
</dbReference>
<feature type="region of interest" description="Disordered" evidence="1">
    <location>
        <begin position="1"/>
        <end position="23"/>
    </location>
</feature>
<name>A0A2W5TXR0_9BACT</name>
<comment type="caution">
    <text evidence="2">The sequence shown here is derived from an EMBL/GenBank/DDBJ whole genome shotgun (WGS) entry which is preliminary data.</text>
</comment>
<sequence>MSTDELPPEDPLDGEEGDEKKGFVPDFVRRMAWAGLGAVFMSEEGIRRLAGQLKLPKEALSFLLSQADKTKDEVGRVVSDEVRKLLQSDRLRDEFLKMIAGMTIEVRAEVKLVPDRVKGEANSLLPKVKVDDVKTSYEGRKRKKSGDE</sequence>
<gene>
    <name evidence="2" type="ORF">DI536_07595</name>
</gene>
<accession>A0A2W5TXR0</accession>
<organism evidence="2 3">
    <name type="scientific">Archangium gephyra</name>
    <dbReference type="NCBI Taxonomy" id="48"/>
    <lineage>
        <taxon>Bacteria</taxon>
        <taxon>Pseudomonadati</taxon>
        <taxon>Myxococcota</taxon>
        <taxon>Myxococcia</taxon>
        <taxon>Myxococcales</taxon>
        <taxon>Cystobacterineae</taxon>
        <taxon>Archangiaceae</taxon>
        <taxon>Archangium</taxon>
    </lineage>
</organism>
<proteinExistence type="predicted"/>